<dbReference type="PANTHER" id="PTHR11224">
    <property type="entry name" value="MAKORIN-RELATED"/>
    <property type="match status" value="1"/>
</dbReference>
<dbReference type="GO" id="GO:0000209">
    <property type="term" value="P:protein polyubiquitination"/>
    <property type="evidence" value="ECO:0007669"/>
    <property type="project" value="InterPro"/>
</dbReference>
<dbReference type="STRING" id="578458.D8Q380"/>
<dbReference type="SMART" id="SM00356">
    <property type="entry name" value="ZnF_C3H1"/>
    <property type="match status" value="3"/>
</dbReference>
<dbReference type="InterPro" id="IPR001841">
    <property type="entry name" value="Znf_RING"/>
</dbReference>
<dbReference type="InterPro" id="IPR045072">
    <property type="entry name" value="MKRN-like"/>
</dbReference>
<feature type="domain" description="C3H1-type" evidence="8">
    <location>
        <begin position="173"/>
        <end position="208"/>
    </location>
</feature>
<evidence type="ECO:0000256" key="6">
    <source>
        <dbReference type="SAM" id="MobiDB-lite"/>
    </source>
</evidence>
<accession>D8Q380</accession>
<feature type="zinc finger region" description="C3H1-type" evidence="5">
    <location>
        <begin position="173"/>
        <end position="208"/>
    </location>
</feature>
<dbReference type="SUPFAM" id="SSF57850">
    <property type="entry name" value="RING/U-box"/>
    <property type="match status" value="1"/>
</dbReference>
<dbReference type="AlphaFoldDB" id="D8Q380"/>
<organism evidence="10">
    <name type="scientific">Schizophyllum commune (strain H4-8 / FGSC 9210)</name>
    <name type="common">Split gill fungus</name>
    <dbReference type="NCBI Taxonomy" id="578458"/>
    <lineage>
        <taxon>Eukaryota</taxon>
        <taxon>Fungi</taxon>
        <taxon>Dikarya</taxon>
        <taxon>Basidiomycota</taxon>
        <taxon>Agaricomycotina</taxon>
        <taxon>Agaricomycetes</taxon>
        <taxon>Agaricomycetidae</taxon>
        <taxon>Agaricales</taxon>
        <taxon>Schizophyllaceae</taxon>
        <taxon>Schizophyllum</taxon>
    </lineage>
</organism>
<dbReference type="Gene3D" id="3.30.40.10">
    <property type="entry name" value="Zinc/RING finger domain, C3HC4 (zinc finger)"/>
    <property type="match status" value="1"/>
</dbReference>
<evidence type="ECO:0000256" key="1">
    <source>
        <dbReference type="ARBA" id="ARBA00022679"/>
    </source>
</evidence>
<feature type="compositionally biased region" description="Acidic residues" evidence="6">
    <location>
        <begin position="384"/>
        <end position="394"/>
    </location>
</feature>
<feature type="compositionally biased region" description="Low complexity" evidence="6">
    <location>
        <begin position="480"/>
        <end position="503"/>
    </location>
</feature>
<dbReference type="PROSITE" id="PS00518">
    <property type="entry name" value="ZF_RING_1"/>
    <property type="match status" value="1"/>
</dbReference>
<evidence type="ECO:0000313" key="10">
    <source>
        <dbReference type="Proteomes" id="UP000007431"/>
    </source>
</evidence>
<dbReference type="InterPro" id="IPR036855">
    <property type="entry name" value="Znf_CCCH_sf"/>
</dbReference>
<feature type="region of interest" description="Disordered" evidence="6">
    <location>
        <begin position="331"/>
        <end position="428"/>
    </location>
</feature>
<sequence>MSSRPQTSKPRGVCAYYKEPRGCFAGSRCKFLHGEPGQEGAPTITPYDAAKTCRFYANGYCRRGDSCWFKHVRPASSSSQVTTEDAVEDDPCSICFEKPTTYGLLGGCSHVFCLECLRQWRDPTGKTEDLVMSRAHKKCPMCRAKSAFITPSSVFIKHGDPAKDKVIQGYKESMAKKPCRHFQESKSRPGGQPHCPFGRDCFYQHLNDDGTPYVFPAGYRPHRSNPRMAFGHPAFMDGTLLTSSLDILDGILSDPAIGSLADNAPRALEALRAGVQRLGNAMFGGALHNLPLEITNTLSAAEWDLNVAAAPGEGYDVEVGDFMHELVTNAARRRTQDRPPRPVEATTPRPAPTSNPVENDGDDGDNDSMPELQSVSNSSASEGEGSDAETDEEHSTDGSEYELPSVAVPFPSPWGQVRDDGAPELPRDAAAAEAVAALFGPGSRFATTVLRGPISSHDVGRTPDSESEDEMPPLEPVDLPAPTTTSAGPSSGPSSSRTSSSSSPPLPTEFTTNGQGRVVFSGPEPKPSSIPFAGLGDSDSEDDDMPVLEPAIGSSRPDSPIPALEAVTSSTGGPSTGGVSAPSSESLPSLSSSPPLPTEFVTDGQGRIVYSGSEGSATARTIIGRMYNTLFPTSNL</sequence>
<dbReference type="InterPro" id="IPR017907">
    <property type="entry name" value="Znf_RING_CS"/>
</dbReference>
<evidence type="ECO:0000313" key="9">
    <source>
        <dbReference type="EMBL" id="EFI98263.1"/>
    </source>
</evidence>
<proteinExistence type="predicted"/>
<feature type="domain" description="C3H1-type" evidence="8">
    <location>
        <begin position="8"/>
        <end position="36"/>
    </location>
</feature>
<dbReference type="PROSITE" id="PS50089">
    <property type="entry name" value="ZF_RING_2"/>
    <property type="match status" value="1"/>
</dbReference>
<dbReference type="RefSeq" id="XP_003033166.1">
    <property type="nucleotide sequence ID" value="XM_003033120.1"/>
</dbReference>
<evidence type="ECO:0008006" key="11">
    <source>
        <dbReference type="Google" id="ProtNLM"/>
    </source>
</evidence>
<feature type="domain" description="C3H1-type" evidence="8">
    <location>
        <begin position="47"/>
        <end position="74"/>
    </location>
</feature>
<dbReference type="VEuPathDB" id="FungiDB:SCHCODRAFT_02571553"/>
<evidence type="ECO:0000256" key="2">
    <source>
        <dbReference type="ARBA" id="ARBA00022723"/>
    </source>
</evidence>
<protein>
    <recommendedName>
        <fullName evidence="11">RING-type E3 ubiquitin transferase</fullName>
    </recommendedName>
</protein>
<reference evidence="9 10" key="1">
    <citation type="journal article" date="2010" name="Nat. Biotechnol.">
        <title>Genome sequence of the model mushroom Schizophyllum commune.</title>
        <authorList>
            <person name="Ohm R.A."/>
            <person name="de Jong J.F."/>
            <person name="Lugones L.G."/>
            <person name="Aerts A."/>
            <person name="Kothe E."/>
            <person name="Stajich J.E."/>
            <person name="de Vries R.P."/>
            <person name="Record E."/>
            <person name="Levasseur A."/>
            <person name="Baker S.E."/>
            <person name="Bartholomew K.A."/>
            <person name="Coutinho P.M."/>
            <person name="Erdmann S."/>
            <person name="Fowler T.J."/>
            <person name="Gathman A.C."/>
            <person name="Lombard V."/>
            <person name="Henrissat B."/>
            <person name="Knabe N."/>
            <person name="Kuees U."/>
            <person name="Lilly W.W."/>
            <person name="Lindquist E."/>
            <person name="Lucas S."/>
            <person name="Magnuson J.K."/>
            <person name="Piumi F."/>
            <person name="Raudaskoski M."/>
            <person name="Salamov A."/>
            <person name="Schmutz J."/>
            <person name="Schwarze F.W.M.R."/>
            <person name="vanKuyk P.A."/>
            <person name="Horton J.S."/>
            <person name="Grigoriev I.V."/>
            <person name="Woesten H.A.B."/>
        </authorList>
    </citation>
    <scope>NUCLEOTIDE SEQUENCE [LARGE SCALE GENOMIC DNA]</scope>
    <source>
        <strain evidence="10">H4-8 / FGSC 9210</strain>
    </source>
</reference>
<feature type="zinc finger region" description="C3H1-type" evidence="5">
    <location>
        <begin position="47"/>
        <end position="74"/>
    </location>
</feature>
<feature type="compositionally biased region" description="Acidic residues" evidence="6">
    <location>
        <begin position="359"/>
        <end position="368"/>
    </location>
</feature>
<evidence type="ECO:0000259" key="7">
    <source>
        <dbReference type="PROSITE" id="PS50089"/>
    </source>
</evidence>
<dbReference type="InterPro" id="IPR000571">
    <property type="entry name" value="Znf_CCCH"/>
</dbReference>
<keyword evidence="3 5" id="KW-0863">Zinc-finger</keyword>
<dbReference type="Proteomes" id="UP000007431">
    <property type="component" value="Unassembled WGS sequence"/>
</dbReference>
<evidence type="ECO:0000259" key="8">
    <source>
        <dbReference type="PROSITE" id="PS50103"/>
    </source>
</evidence>
<dbReference type="eggNOG" id="KOG1039">
    <property type="taxonomic scope" value="Eukaryota"/>
</dbReference>
<dbReference type="GO" id="GO:0061630">
    <property type="term" value="F:ubiquitin protein ligase activity"/>
    <property type="evidence" value="ECO:0007669"/>
    <property type="project" value="InterPro"/>
</dbReference>
<dbReference type="InterPro" id="IPR018957">
    <property type="entry name" value="Znf_C3HC4_RING-type"/>
</dbReference>
<dbReference type="PANTHER" id="PTHR11224:SF10">
    <property type="entry name" value="IP09428P-RELATED"/>
    <property type="match status" value="1"/>
</dbReference>
<keyword evidence="4 5" id="KW-0862">Zinc</keyword>
<evidence type="ECO:0000256" key="3">
    <source>
        <dbReference type="ARBA" id="ARBA00022771"/>
    </source>
</evidence>
<dbReference type="OrthoDB" id="250836at2759"/>
<dbReference type="SMART" id="SM00184">
    <property type="entry name" value="RING"/>
    <property type="match status" value="1"/>
</dbReference>
<dbReference type="HOGENOM" id="CLU_029632_0_0_1"/>
<dbReference type="PROSITE" id="PS50103">
    <property type="entry name" value="ZF_C3H1"/>
    <property type="match status" value="3"/>
</dbReference>
<dbReference type="GeneID" id="9590336"/>
<dbReference type="GO" id="GO:0008270">
    <property type="term" value="F:zinc ion binding"/>
    <property type="evidence" value="ECO:0007669"/>
    <property type="project" value="UniProtKB-KW"/>
</dbReference>
<evidence type="ECO:0000256" key="5">
    <source>
        <dbReference type="PROSITE-ProRule" id="PRU00723"/>
    </source>
</evidence>
<gene>
    <name evidence="9" type="ORF">SCHCODRAFT_81904</name>
</gene>
<dbReference type="SUPFAM" id="SSF90229">
    <property type="entry name" value="CCCH zinc finger"/>
    <property type="match status" value="1"/>
</dbReference>
<feature type="region of interest" description="Disordered" evidence="6">
    <location>
        <begin position="447"/>
        <end position="604"/>
    </location>
</feature>
<feature type="compositionally biased region" description="Low complexity" evidence="6">
    <location>
        <begin position="566"/>
        <end position="593"/>
    </location>
</feature>
<dbReference type="KEGG" id="scm:SCHCO_02571553"/>
<dbReference type="InterPro" id="IPR013083">
    <property type="entry name" value="Znf_RING/FYVE/PHD"/>
</dbReference>
<name>D8Q380_SCHCM</name>
<feature type="compositionally biased region" description="Basic and acidic residues" evidence="6">
    <location>
        <begin position="417"/>
        <end position="427"/>
    </location>
</feature>
<feature type="zinc finger region" description="C3H1-type" evidence="5">
    <location>
        <begin position="8"/>
        <end position="36"/>
    </location>
</feature>
<dbReference type="InParanoid" id="D8Q380"/>
<feature type="domain" description="RING-type" evidence="7">
    <location>
        <begin position="92"/>
        <end position="143"/>
    </location>
</feature>
<dbReference type="EMBL" id="GL377305">
    <property type="protein sequence ID" value="EFI98263.1"/>
    <property type="molecule type" value="Genomic_DNA"/>
</dbReference>
<evidence type="ECO:0000256" key="4">
    <source>
        <dbReference type="ARBA" id="ARBA00022833"/>
    </source>
</evidence>
<keyword evidence="10" id="KW-1185">Reference proteome</keyword>
<dbReference type="Pfam" id="PF00097">
    <property type="entry name" value="zf-C3HC4"/>
    <property type="match status" value="1"/>
</dbReference>
<dbReference type="Gene3D" id="4.10.1000.10">
    <property type="entry name" value="Zinc finger, CCCH-type"/>
    <property type="match status" value="1"/>
</dbReference>
<keyword evidence="1" id="KW-0808">Transferase</keyword>
<dbReference type="Pfam" id="PF00642">
    <property type="entry name" value="zf-CCCH"/>
    <property type="match status" value="1"/>
</dbReference>
<keyword evidence="2 5" id="KW-0479">Metal-binding</keyword>
<feature type="compositionally biased region" description="Low complexity" evidence="6">
    <location>
        <begin position="374"/>
        <end position="383"/>
    </location>
</feature>